<name>A0A8C2P527_CAPHI</name>
<organism evidence="10">
    <name type="scientific">Capra hircus</name>
    <name type="common">Goat</name>
    <dbReference type="NCBI Taxonomy" id="9925"/>
    <lineage>
        <taxon>Eukaryota</taxon>
        <taxon>Metazoa</taxon>
        <taxon>Chordata</taxon>
        <taxon>Craniata</taxon>
        <taxon>Vertebrata</taxon>
        <taxon>Euteleostomi</taxon>
        <taxon>Mammalia</taxon>
        <taxon>Eutheria</taxon>
        <taxon>Laurasiatheria</taxon>
        <taxon>Artiodactyla</taxon>
        <taxon>Ruminantia</taxon>
        <taxon>Pecora</taxon>
        <taxon>Bovidae</taxon>
        <taxon>Caprinae</taxon>
        <taxon>Capra</taxon>
    </lineage>
</organism>
<evidence type="ECO:0000256" key="1">
    <source>
        <dbReference type="ARBA" id="ARBA00004141"/>
    </source>
</evidence>
<evidence type="ECO:0000256" key="2">
    <source>
        <dbReference type="ARBA" id="ARBA00022692"/>
    </source>
</evidence>
<evidence type="ECO:0000256" key="3">
    <source>
        <dbReference type="ARBA" id="ARBA00022737"/>
    </source>
</evidence>
<dbReference type="InterPro" id="IPR008253">
    <property type="entry name" value="Marvel"/>
</dbReference>
<dbReference type="Ensembl" id="ENSCHIT00010020202.1">
    <property type="protein sequence ID" value="ENSCHIP00010014362.1"/>
    <property type="gene ID" value="ENSCHIG00010010534.1"/>
</dbReference>
<dbReference type="InterPro" id="IPR047123">
    <property type="entry name" value="MYADM-like"/>
</dbReference>
<evidence type="ECO:0000256" key="4">
    <source>
        <dbReference type="ARBA" id="ARBA00022989"/>
    </source>
</evidence>
<dbReference type="PANTHER" id="PTHR17068:SF3">
    <property type="entry name" value="MYELOID-ASSOCIATED DIFFERENTIATION MARKER"/>
    <property type="match status" value="1"/>
</dbReference>
<dbReference type="GO" id="GO:0005911">
    <property type="term" value="C:cell-cell junction"/>
    <property type="evidence" value="ECO:0007669"/>
    <property type="project" value="TreeGrafter"/>
</dbReference>
<feature type="domain" description="MARVEL" evidence="9">
    <location>
        <begin position="12"/>
        <end position="145"/>
    </location>
</feature>
<reference evidence="10" key="2">
    <citation type="submission" date="2025-08" db="UniProtKB">
        <authorList>
            <consortium name="Ensembl"/>
        </authorList>
    </citation>
    <scope>IDENTIFICATION</scope>
</reference>
<evidence type="ECO:0000256" key="5">
    <source>
        <dbReference type="ARBA" id="ARBA00023136"/>
    </source>
</evidence>
<feature type="transmembrane region" description="Helical" evidence="8">
    <location>
        <begin position="162"/>
        <end position="180"/>
    </location>
</feature>
<feature type="transmembrane region" description="Helical" evidence="8">
    <location>
        <begin position="186"/>
        <end position="212"/>
    </location>
</feature>
<feature type="transmembrane region" description="Helical" evidence="8">
    <location>
        <begin position="278"/>
        <end position="303"/>
    </location>
</feature>
<evidence type="ECO:0000259" key="9">
    <source>
        <dbReference type="PROSITE" id="PS51225"/>
    </source>
</evidence>
<keyword evidence="2 7" id="KW-0812">Transmembrane</keyword>
<dbReference type="PROSITE" id="PS51225">
    <property type="entry name" value="MARVEL"/>
    <property type="match status" value="2"/>
</dbReference>
<evidence type="ECO:0000256" key="8">
    <source>
        <dbReference type="SAM" id="Phobius"/>
    </source>
</evidence>
<feature type="transmembrane region" description="Helical" evidence="8">
    <location>
        <begin position="224"/>
        <end position="245"/>
    </location>
</feature>
<feature type="transmembrane region" description="Helical" evidence="8">
    <location>
        <begin position="87"/>
        <end position="107"/>
    </location>
</feature>
<dbReference type="Pfam" id="PF01284">
    <property type="entry name" value="MARVEL"/>
    <property type="match status" value="2"/>
</dbReference>
<sequence>MPATSSPPGLCSWTVMGCSIRLLQLLSTGVASSLVASVGTQRVGVDNWFMFFWCFCYIVTFLIIIVEYCSNLQSYFSFHWYNFPINYACYAALFCFSTSIISATTYVPFLPQGPTRNHAITATAFSCIAAMAYGTEFFWTWVGHRPRRIITYVHTVHGLLKLLENFVACIIFAFISNTSLYQHQPALVWCVAVYSTCFILGTLAILLGLVYCDNWLPIRFPVSQLGLTLFSILLYISALVLWPLYQFNEELGGQSQRSSDMTCRDEFTTYVCNWDQRLAVAVLTAINLLLYVADLVIASYLVLSEDHCRTVTVTCLTITAPCPPGSHTETWRPGIQCAASSACHSSSVPVWPSPWWPTWAFREGT</sequence>
<protein>
    <recommendedName>
        <fullName evidence="9">MARVEL domain-containing protein</fullName>
    </recommendedName>
</protein>
<reference evidence="10" key="1">
    <citation type="submission" date="2019-03" db="EMBL/GenBank/DDBJ databases">
        <title>Genome sequencing and reference-guided assembly of Black Bengal Goat (Capra hircus).</title>
        <authorList>
            <person name="Siddiki A.Z."/>
            <person name="Baten A."/>
            <person name="Billah M."/>
            <person name="Alam M.A.U."/>
            <person name="Shawrob K.S.M."/>
            <person name="Saha S."/>
            <person name="Chowdhury M."/>
            <person name="Rahman A.H."/>
            <person name="Stear M."/>
            <person name="Miah G."/>
            <person name="Das G.B."/>
            <person name="Hossain M.M."/>
            <person name="Kumkum M."/>
            <person name="Islam M.S."/>
            <person name="Mollah A.M."/>
            <person name="Ahsan A."/>
            <person name="Tusar F."/>
            <person name="Khan M.K.I."/>
        </authorList>
    </citation>
    <scope>NUCLEOTIDE SEQUENCE [LARGE SCALE GENOMIC DNA]</scope>
</reference>
<dbReference type="AlphaFoldDB" id="A0A8C2P527"/>
<evidence type="ECO:0000256" key="6">
    <source>
        <dbReference type="ARBA" id="ARBA00034721"/>
    </source>
</evidence>
<evidence type="ECO:0000256" key="7">
    <source>
        <dbReference type="PROSITE-ProRule" id="PRU00581"/>
    </source>
</evidence>
<dbReference type="PANTHER" id="PTHR17068">
    <property type="entry name" value="MYELOID-ASSOCIATED DIFFERENTIATION MARKER MYADM FAMILY MEMBER"/>
    <property type="match status" value="1"/>
</dbReference>
<accession>A0A8C2P527</accession>
<evidence type="ECO:0000313" key="10">
    <source>
        <dbReference type="Ensembl" id="ENSCHIP00010014362.1"/>
    </source>
</evidence>
<feature type="transmembrane region" description="Helical" evidence="8">
    <location>
        <begin position="48"/>
        <end position="66"/>
    </location>
</feature>
<keyword evidence="3" id="KW-0677">Repeat</keyword>
<keyword evidence="4 8" id="KW-1133">Transmembrane helix</keyword>
<keyword evidence="5 7" id="KW-0472">Membrane</keyword>
<comment type="similarity">
    <text evidence="6">Belongs to the MAL family.</text>
</comment>
<comment type="subcellular location">
    <subcellularLocation>
        <location evidence="1">Membrane</location>
        <topology evidence="1">Multi-pass membrane protein</topology>
    </subcellularLocation>
</comment>
<feature type="domain" description="MARVEL" evidence="9">
    <location>
        <begin position="152"/>
        <end position="303"/>
    </location>
</feature>
<dbReference type="GO" id="GO:0005886">
    <property type="term" value="C:plasma membrane"/>
    <property type="evidence" value="ECO:0007669"/>
    <property type="project" value="TreeGrafter"/>
</dbReference>
<proteinExistence type="inferred from homology"/>
<feature type="transmembrane region" description="Helical" evidence="8">
    <location>
        <begin position="119"/>
        <end position="142"/>
    </location>
</feature>